<name>A0A6H1ZA59_9ZZZZ</name>
<dbReference type="AlphaFoldDB" id="A0A6H1ZA59"/>
<dbReference type="Pfam" id="PF18897">
    <property type="entry name" value="Gp3-like"/>
    <property type="match status" value="1"/>
</dbReference>
<gene>
    <name evidence="1" type="ORF">TM448A00093_0079</name>
</gene>
<proteinExistence type="predicted"/>
<dbReference type="EMBL" id="MT143975">
    <property type="protein sequence ID" value="QJA44349.1"/>
    <property type="molecule type" value="Genomic_DNA"/>
</dbReference>
<sequence>MKFTRIKGSDRPHNIVRLPKLGHIRLGIKKIAEKSKKEYPAEVDYFVVPPEVQRKFGEKPKILPIMLPVEDEEMFLRQFYACYGSNQKVKCMGDGETAERRTEHGKENITCPHPENCEYGQENVCRARTIIQVVLPDINMGGVYQLSTGSINSDIDIRSGIEMAKSLFGRISWVPMIIEREEKKIPDPATGNMQNHWPVKLFPFADINQTNVIRGDTKRILEHQKRFALPEPIIEGELEDTPIEIVPEETETRQPADIPKTHEEKLLACQTIDEISSVWKEILEDPELKKKDKATNARCKQLNVLKKQRKTQLTSPIDLAVLEQTLREAETVEELQGHWNEAMPYLQGENLTKMMRIKDIRATELKEIPTEETVKEMF</sequence>
<reference evidence="1" key="1">
    <citation type="submission" date="2020-03" db="EMBL/GenBank/DDBJ databases">
        <title>The deep terrestrial virosphere.</title>
        <authorList>
            <person name="Holmfeldt K."/>
            <person name="Nilsson E."/>
            <person name="Simone D."/>
            <person name="Lopez-Fernandez M."/>
            <person name="Wu X."/>
            <person name="de Brujin I."/>
            <person name="Lundin D."/>
            <person name="Andersson A."/>
            <person name="Bertilsson S."/>
            <person name="Dopson M."/>
        </authorList>
    </citation>
    <scope>NUCLEOTIDE SEQUENCE</scope>
    <source>
        <strain evidence="1">TM448A00093</strain>
    </source>
</reference>
<protein>
    <submittedName>
        <fullName evidence="1">Uncharacterized protein</fullName>
    </submittedName>
</protein>
<dbReference type="InterPro" id="IPR043991">
    <property type="entry name" value="Gp3-like"/>
</dbReference>
<accession>A0A6H1ZA59</accession>
<organism evidence="1">
    <name type="scientific">viral metagenome</name>
    <dbReference type="NCBI Taxonomy" id="1070528"/>
    <lineage>
        <taxon>unclassified sequences</taxon>
        <taxon>metagenomes</taxon>
        <taxon>organismal metagenomes</taxon>
    </lineage>
</organism>
<evidence type="ECO:0000313" key="1">
    <source>
        <dbReference type="EMBL" id="QJA44349.1"/>
    </source>
</evidence>